<dbReference type="Gene3D" id="2.60.40.10">
    <property type="entry name" value="Immunoglobulins"/>
    <property type="match status" value="1"/>
</dbReference>
<dbReference type="Gene3D" id="1.20.5.1930">
    <property type="match status" value="1"/>
</dbReference>
<keyword evidence="5" id="KW-1185">Reference proteome</keyword>
<comment type="caution">
    <text evidence="4">The sequence shown here is derived from an EMBL/GenBank/DDBJ whole genome shotgun (WGS) entry which is preliminary data.</text>
</comment>
<keyword evidence="1" id="KW-0597">Phosphoprotein</keyword>
<dbReference type="Gene3D" id="2.130.10.10">
    <property type="entry name" value="YVTN repeat-like/Quinoprotein amine dehydrogenase"/>
    <property type="match status" value="2"/>
</dbReference>
<evidence type="ECO:0000313" key="5">
    <source>
        <dbReference type="Proteomes" id="UP000613030"/>
    </source>
</evidence>
<dbReference type="Pfam" id="PF07730">
    <property type="entry name" value="HisKA_3"/>
    <property type="match status" value="1"/>
</dbReference>
<dbReference type="PANTHER" id="PTHR43547:SF2">
    <property type="entry name" value="HYBRID SIGNAL TRANSDUCTION HISTIDINE KINASE C"/>
    <property type="match status" value="1"/>
</dbReference>
<evidence type="ECO:0000259" key="3">
    <source>
        <dbReference type="PROSITE" id="PS50109"/>
    </source>
</evidence>
<dbReference type="Proteomes" id="UP000613030">
    <property type="component" value="Unassembled WGS sequence"/>
</dbReference>
<dbReference type="PROSITE" id="PS50109">
    <property type="entry name" value="HIS_KIN"/>
    <property type="match status" value="1"/>
</dbReference>
<dbReference type="InterPro" id="IPR011123">
    <property type="entry name" value="Y_Y_Y"/>
</dbReference>
<dbReference type="Gene3D" id="3.30.565.10">
    <property type="entry name" value="Histidine kinase-like ATPase, C-terminal domain"/>
    <property type="match status" value="1"/>
</dbReference>
<dbReference type="CDD" id="cd16917">
    <property type="entry name" value="HATPase_UhpB-NarQ-NarX-like"/>
    <property type="match status" value="1"/>
</dbReference>
<proteinExistence type="predicted"/>
<keyword evidence="2" id="KW-1133">Transmembrane helix</keyword>
<reference evidence="4 5" key="1">
    <citation type="submission" date="2021-01" db="EMBL/GenBank/DDBJ databases">
        <title>Chryseolinea sp. Jin1 Genome sequencing and assembly.</title>
        <authorList>
            <person name="Kim I."/>
        </authorList>
    </citation>
    <scope>NUCLEOTIDE SEQUENCE [LARGE SCALE GENOMIC DNA]</scope>
    <source>
        <strain evidence="4 5">Jin1</strain>
    </source>
</reference>
<sequence>MNRVIFFRVAFVLAVVWPLAPSRAQLPAFRFEVITTKEGLPSNTVLSAKRDHTGFMWFGTRLCPVRYNGATFQSFREPETNFVTSLAIDKDDNIWFASDRSGVCRIDAQRMKMDSLPHTTENIQTGDFFIDSNGTGWFSNRFGVNRLDLKTNVLKHYPFTQTNFVWNKASFAEDADHTLWAIGRDNGLFRYDAKKDSFICVWGSDCKDPARRELIMQNKAYADKDGFLWIASFNLGLIRYNTRTDERDIFETERLIKEVRAVEEGVDEYGRRIFWVGDEHGLGIFRPDQKKFYYFHNIIEEPYEVYDIFRDPEEGIVWVCTSKGIIKYHPHGNIFQARALPRELVRHPVDVNVILSDKRPGQDNIHYLGLSHTGMIRWDRSTDKFLMIPYPAATADTRWMAQRNDGTIWIGTNRGDYVRPGIFVYDPDKEKFVTSPLSNLANTFFSVPFFMNGGFDSQNRLWIGNSDEGIHVLDAEGQKDESPWSAAVQHAVFSNNNLMTSMLMDSKGRTWLGTYNGVIRADERQAKFLSPDSSILPKSIADWAVTSMMEDRQGNIWAARWGSLTQMSGEGKLITAFTTANGFYDRENRGLVEDRSGNLWMGNYEGLYCIHPESKRILRFTTNDGLVSNNTAGRIGLSNDGRRLFIGQINAFNFVNVEQLLRPSEAPPLAISSFKVHEQERYPDFNKRIVLDRADNTFSVDFISLNYRKHQDNQYAYYLEGFEKEWHASGSEHQAYYTNLNPGTYTLHLKAGDAFGNWNYGTLTMKVEVLPAYYETWWFKTLMVLIVAALLYALYRYRINQLLHLQNIRNRISADLHDELGSSLSSISIMGAMAQTNLASQHPSKPMLERMVEEIRQISGTLDDIVWNISPKNDSLSNLIARMTRYASELFEAKQINFRYTLPEHLEQMRLSMEQRRNFYLIFKESVNNLVKYSCCTEAFINIAIENKNLLLTIGDNGKGFDPEAASDRNGLQNLRVRADNLKGKIEIRSTPGKGTTIVLKFPLRLGDPNGLLTISPE</sequence>
<evidence type="ECO:0000256" key="2">
    <source>
        <dbReference type="SAM" id="Phobius"/>
    </source>
</evidence>
<dbReference type="InterPro" id="IPR005467">
    <property type="entry name" value="His_kinase_dom"/>
</dbReference>
<evidence type="ECO:0000313" key="4">
    <source>
        <dbReference type="EMBL" id="MBL0739902.1"/>
    </source>
</evidence>
<evidence type="ECO:0000256" key="1">
    <source>
        <dbReference type="ARBA" id="ARBA00022553"/>
    </source>
</evidence>
<protein>
    <recommendedName>
        <fullName evidence="3">Histidine kinase domain-containing protein</fullName>
    </recommendedName>
</protein>
<dbReference type="SUPFAM" id="SSF55874">
    <property type="entry name" value="ATPase domain of HSP90 chaperone/DNA topoisomerase II/histidine kinase"/>
    <property type="match status" value="1"/>
</dbReference>
<dbReference type="Pfam" id="PF02518">
    <property type="entry name" value="HATPase_c"/>
    <property type="match status" value="1"/>
</dbReference>
<dbReference type="EMBL" id="JAERRB010000001">
    <property type="protein sequence ID" value="MBL0739902.1"/>
    <property type="molecule type" value="Genomic_DNA"/>
</dbReference>
<dbReference type="Pfam" id="PF07494">
    <property type="entry name" value="Reg_prop"/>
    <property type="match status" value="1"/>
</dbReference>
<feature type="transmembrane region" description="Helical" evidence="2">
    <location>
        <begin position="777"/>
        <end position="795"/>
    </location>
</feature>
<feature type="domain" description="Histidine kinase" evidence="3">
    <location>
        <begin position="815"/>
        <end position="1006"/>
    </location>
</feature>
<organism evidence="4 5">
    <name type="scientific">Chryseolinea lacunae</name>
    <dbReference type="NCBI Taxonomy" id="2801331"/>
    <lineage>
        <taxon>Bacteria</taxon>
        <taxon>Pseudomonadati</taxon>
        <taxon>Bacteroidota</taxon>
        <taxon>Cytophagia</taxon>
        <taxon>Cytophagales</taxon>
        <taxon>Fulvivirgaceae</taxon>
        <taxon>Chryseolinea</taxon>
    </lineage>
</organism>
<dbReference type="InterPro" id="IPR003594">
    <property type="entry name" value="HATPase_dom"/>
</dbReference>
<name>A0ABS1KL00_9BACT</name>
<gene>
    <name evidence="4" type="ORF">JI741_01670</name>
</gene>
<dbReference type="InterPro" id="IPR015943">
    <property type="entry name" value="WD40/YVTN_repeat-like_dom_sf"/>
</dbReference>
<dbReference type="InterPro" id="IPR011110">
    <property type="entry name" value="Reg_prop"/>
</dbReference>
<keyword evidence="2" id="KW-0472">Membrane</keyword>
<dbReference type="InterPro" id="IPR036890">
    <property type="entry name" value="HATPase_C_sf"/>
</dbReference>
<dbReference type="InterPro" id="IPR013783">
    <property type="entry name" value="Ig-like_fold"/>
</dbReference>
<dbReference type="InterPro" id="IPR011712">
    <property type="entry name" value="Sig_transdc_His_kin_sub3_dim/P"/>
</dbReference>
<dbReference type="SUPFAM" id="SSF63829">
    <property type="entry name" value="Calcium-dependent phosphotriesterase"/>
    <property type="match status" value="3"/>
</dbReference>
<dbReference type="RefSeq" id="WP_202006864.1">
    <property type="nucleotide sequence ID" value="NZ_JAERRB010000001.1"/>
</dbReference>
<dbReference type="PANTHER" id="PTHR43547">
    <property type="entry name" value="TWO-COMPONENT HISTIDINE KINASE"/>
    <property type="match status" value="1"/>
</dbReference>
<accession>A0ABS1KL00</accession>
<dbReference type="Pfam" id="PF07495">
    <property type="entry name" value="Y_Y_Y"/>
    <property type="match status" value="1"/>
</dbReference>
<keyword evidence="2" id="KW-0812">Transmembrane</keyword>